<dbReference type="PROSITE" id="PS50893">
    <property type="entry name" value="ABC_TRANSPORTER_2"/>
    <property type="match status" value="1"/>
</dbReference>
<reference evidence="8 9" key="1">
    <citation type="submission" date="2016-01" db="EMBL/GenBank/DDBJ databases">
        <title>Genome sequence of the acidophilic iron oxidising Ferrovum strain Z-31.</title>
        <authorList>
            <person name="Poehlein A."/>
            <person name="Ullrich S.R."/>
            <person name="Schloemann M."/>
            <person name="Muehling M."/>
            <person name="Daniel R."/>
        </authorList>
    </citation>
    <scope>NUCLEOTIDE SEQUENCE [LARGE SCALE GENOMIC DNA]</scope>
    <source>
        <strain evidence="8 9">Z-31</strain>
    </source>
</reference>
<dbReference type="Proteomes" id="UP000075653">
    <property type="component" value="Unassembled WGS sequence"/>
</dbReference>
<dbReference type="InterPro" id="IPR052156">
    <property type="entry name" value="BCAA_Transport_ATP-bd_LivF"/>
</dbReference>
<evidence type="ECO:0000313" key="8">
    <source>
        <dbReference type="EMBL" id="KXW58509.1"/>
    </source>
</evidence>
<dbReference type="InterPro" id="IPR017871">
    <property type="entry name" value="ABC_transporter-like_CS"/>
</dbReference>
<keyword evidence="6" id="KW-0029">Amino-acid transport</keyword>
<dbReference type="InterPro" id="IPR027417">
    <property type="entry name" value="P-loop_NTPase"/>
</dbReference>
<keyword evidence="5 8" id="KW-0067">ATP-binding</keyword>
<dbReference type="GO" id="GO:0016887">
    <property type="term" value="F:ATP hydrolysis activity"/>
    <property type="evidence" value="ECO:0007669"/>
    <property type="project" value="InterPro"/>
</dbReference>
<dbReference type="GO" id="GO:0005524">
    <property type="term" value="F:ATP binding"/>
    <property type="evidence" value="ECO:0007669"/>
    <property type="project" value="UniProtKB-KW"/>
</dbReference>
<dbReference type="SUPFAM" id="SSF52540">
    <property type="entry name" value="P-loop containing nucleoside triphosphate hydrolases"/>
    <property type="match status" value="1"/>
</dbReference>
<dbReference type="GO" id="GO:0015807">
    <property type="term" value="P:L-amino acid transport"/>
    <property type="evidence" value="ECO:0007669"/>
    <property type="project" value="TreeGrafter"/>
</dbReference>
<organism evidence="8 9">
    <name type="scientific">Ferrovum myxofaciens</name>
    <dbReference type="NCBI Taxonomy" id="416213"/>
    <lineage>
        <taxon>Bacteria</taxon>
        <taxon>Pseudomonadati</taxon>
        <taxon>Pseudomonadota</taxon>
        <taxon>Betaproteobacteria</taxon>
        <taxon>Ferrovales</taxon>
        <taxon>Ferrovaceae</taxon>
        <taxon>Ferrovum</taxon>
    </lineage>
</organism>
<dbReference type="RefSeq" id="WP_031597892.1">
    <property type="nucleotide sequence ID" value="NZ_JPOQ01000074.1"/>
</dbReference>
<dbReference type="GO" id="GO:0015658">
    <property type="term" value="F:branched-chain amino acid transmembrane transporter activity"/>
    <property type="evidence" value="ECO:0007669"/>
    <property type="project" value="TreeGrafter"/>
</dbReference>
<name>A0A149VZ42_9PROT</name>
<dbReference type="STRING" id="1789004.FEMY_09080"/>
<dbReference type="EMBL" id="LRRD01000013">
    <property type="protein sequence ID" value="KXW58509.1"/>
    <property type="molecule type" value="Genomic_DNA"/>
</dbReference>
<dbReference type="PANTHER" id="PTHR43820:SF4">
    <property type="entry name" value="HIGH-AFFINITY BRANCHED-CHAIN AMINO ACID TRANSPORT ATP-BINDING PROTEIN LIVF"/>
    <property type="match status" value="1"/>
</dbReference>
<dbReference type="OrthoDB" id="9776369at2"/>
<evidence type="ECO:0000256" key="1">
    <source>
        <dbReference type="ARBA" id="ARBA00005417"/>
    </source>
</evidence>
<dbReference type="InterPro" id="IPR003439">
    <property type="entry name" value="ABC_transporter-like_ATP-bd"/>
</dbReference>
<keyword evidence="9" id="KW-1185">Reference proteome</keyword>
<dbReference type="Gene3D" id="3.40.50.300">
    <property type="entry name" value="P-loop containing nucleotide triphosphate hydrolases"/>
    <property type="match status" value="1"/>
</dbReference>
<evidence type="ECO:0000313" key="9">
    <source>
        <dbReference type="Proteomes" id="UP000075653"/>
    </source>
</evidence>
<dbReference type="CDD" id="cd03224">
    <property type="entry name" value="ABC_TM1139_LivF_branched"/>
    <property type="match status" value="1"/>
</dbReference>
<protein>
    <submittedName>
        <fullName evidence="8">High-affinity branched-chain amino acid transport ATP-binding protein LivF</fullName>
    </submittedName>
</protein>
<proteinExistence type="inferred from homology"/>
<keyword evidence="3" id="KW-0472">Membrane</keyword>
<accession>A0A149VZ42</accession>
<dbReference type="PROSITE" id="PS00211">
    <property type="entry name" value="ABC_TRANSPORTER_1"/>
    <property type="match status" value="1"/>
</dbReference>
<evidence type="ECO:0000256" key="3">
    <source>
        <dbReference type="ARBA" id="ARBA00022475"/>
    </source>
</evidence>
<evidence type="ECO:0000259" key="7">
    <source>
        <dbReference type="PROSITE" id="PS50893"/>
    </source>
</evidence>
<dbReference type="AlphaFoldDB" id="A0A149VZ42"/>
<gene>
    <name evidence="8" type="primary">livF</name>
    <name evidence="8" type="ORF">FEMY_09080</name>
</gene>
<evidence type="ECO:0000256" key="6">
    <source>
        <dbReference type="ARBA" id="ARBA00022970"/>
    </source>
</evidence>
<feature type="domain" description="ABC transporter" evidence="7">
    <location>
        <begin position="6"/>
        <end position="234"/>
    </location>
</feature>
<keyword evidence="3" id="KW-1003">Cell membrane</keyword>
<dbReference type="PATRIC" id="fig|1789004.3.peg.923"/>
<evidence type="ECO:0000256" key="5">
    <source>
        <dbReference type="ARBA" id="ARBA00022840"/>
    </source>
</evidence>
<dbReference type="Pfam" id="PF00005">
    <property type="entry name" value="ABC_tran"/>
    <property type="match status" value="1"/>
</dbReference>
<dbReference type="PANTHER" id="PTHR43820">
    <property type="entry name" value="HIGH-AFFINITY BRANCHED-CHAIN AMINO ACID TRANSPORT ATP-BINDING PROTEIN LIVF"/>
    <property type="match status" value="1"/>
</dbReference>
<evidence type="ECO:0000256" key="4">
    <source>
        <dbReference type="ARBA" id="ARBA00022741"/>
    </source>
</evidence>
<dbReference type="InterPro" id="IPR003593">
    <property type="entry name" value="AAA+_ATPase"/>
</dbReference>
<keyword evidence="2" id="KW-0813">Transport</keyword>
<evidence type="ECO:0000256" key="2">
    <source>
        <dbReference type="ARBA" id="ARBA00022448"/>
    </source>
</evidence>
<dbReference type="SMART" id="SM00382">
    <property type="entry name" value="AAA"/>
    <property type="match status" value="1"/>
</dbReference>
<sequence>MAEPLLEVSHLAVHYGGIEALCDFSLQLEEGEKVALIGANGAGKSSTLKALAGVVPFAQGSLRYDGMDWTHQPAWKRARAGLILVPEGRGVFPRLSIAENLQMGQMGRSDPAAMEKVYVRFPRLYERRTQAAGTLSGGEQQLLALGRALLTRPRLLMLDEPSMGLAPQRVDEVFGVIAEMVQAGTTLLLVEQNARRALELCDRALILESGRVVFSDRAAVCLASPALRAAYLGE</sequence>
<comment type="caution">
    <text evidence="8">The sequence shown here is derived from an EMBL/GenBank/DDBJ whole genome shotgun (WGS) entry which is preliminary data.</text>
</comment>
<comment type="similarity">
    <text evidence="1">Belongs to the ABC transporter superfamily.</text>
</comment>
<keyword evidence="4" id="KW-0547">Nucleotide-binding</keyword>